<comment type="caution">
    <text evidence="1">The sequence shown here is derived from an EMBL/GenBank/DDBJ whole genome shotgun (WGS) entry which is preliminary data.</text>
</comment>
<evidence type="ECO:0000313" key="2">
    <source>
        <dbReference type="Proteomes" id="UP000178509"/>
    </source>
</evidence>
<protein>
    <recommendedName>
        <fullName evidence="3">PIG-L family deacetylase</fullName>
    </recommendedName>
</protein>
<evidence type="ECO:0000313" key="1">
    <source>
        <dbReference type="EMBL" id="OGZ61884.1"/>
    </source>
</evidence>
<dbReference type="Gene3D" id="3.40.50.10320">
    <property type="entry name" value="LmbE-like"/>
    <property type="match status" value="1"/>
</dbReference>
<dbReference type="STRING" id="1802164.A3H51_02130"/>
<gene>
    <name evidence="1" type="ORF">A3H51_02130</name>
</gene>
<dbReference type="AlphaFoldDB" id="A0A1G2HHA5"/>
<accession>A0A1G2HHA5</accession>
<dbReference type="SUPFAM" id="SSF102588">
    <property type="entry name" value="LmbE-like"/>
    <property type="match status" value="1"/>
</dbReference>
<dbReference type="InterPro" id="IPR024078">
    <property type="entry name" value="LmbE-like_dom_sf"/>
</dbReference>
<dbReference type="EMBL" id="MHOJ01000033">
    <property type="protein sequence ID" value="OGZ61884.1"/>
    <property type="molecule type" value="Genomic_DNA"/>
</dbReference>
<name>A0A1G2HHA5_9BACT</name>
<dbReference type="Proteomes" id="UP000178509">
    <property type="component" value="Unassembled WGS sequence"/>
</dbReference>
<organism evidence="1 2">
    <name type="scientific">Candidatus Spechtbacteria bacterium RIFCSPLOWO2_02_FULL_38_8</name>
    <dbReference type="NCBI Taxonomy" id="1802164"/>
    <lineage>
        <taxon>Bacteria</taxon>
        <taxon>Candidatus Spechtiibacteriota</taxon>
    </lineage>
</organism>
<sequence>MDMKKYILIIFLLLLIGWLSQFPLSPKPITIILSPHFDDAVLSLGGLIAKQEYKLLVATFFAKRPTEVMHTEWDSMAGFSNSDEAISTRTKENKTALSPFNAIIKNYDYLELQYRQGSESENEAIKNEIIADILSILKTYKNREIFLYGPTTFGKGIGYPDHEIVHEAFIEIYKTNTNSRIHFFIYEDFPYIRGFIMNDDDNFGEYLNKQTNIQSEELVIELNKSQLQKKIAGIYAYASQIKGFIWLGNDFVFFLDEFFQSRCETHSPPIYACEVVHQL</sequence>
<evidence type="ECO:0008006" key="3">
    <source>
        <dbReference type="Google" id="ProtNLM"/>
    </source>
</evidence>
<proteinExistence type="predicted"/>
<dbReference type="InterPro" id="IPR003737">
    <property type="entry name" value="GlcNAc_PI_deacetylase-related"/>
</dbReference>
<reference evidence="1 2" key="1">
    <citation type="journal article" date="2016" name="Nat. Commun.">
        <title>Thousands of microbial genomes shed light on interconnected biogeochemical processes in an aquifer system.</title>
        <authorList>
            <person name="Anantharaman K."/>
            <person name="Brown C.T."/>
            <person name="Hug L.A."/>
            <person name="Sharon I."/>
            <person name="Castelle C.J."/>
            <person name="Probst A.J."/>
            <person name="Thomas B.C."/>
            <person name="Singh A."/>
            <person name="Wilkins M.J."/>
            <person name="Karaoz U."/>
            <person name="Brodie E.L."/>
            <person name="Williams K.H."/>
            <person name="Hubbard S.S."/>
            <person name="Banfield J.F."/>
        </authorList>
    </citation>
    <scope>NUCLEOTIDE SEQUENCE [LARGE SCALE GENOMIC DNA]</scope>
</reference>
<dbReference type="Pfam" id="PF02585">
    <property type="entry name" value="PIG-L"/>
    <property type="match status" value="1"/>
</dbReference>